<evidence type="ECO:0000313" key="4">
    <source>
        <dbReference type="Proteomes" id="UP000537131"/>
    </source>
</evidence>
<dbReference type="PROSITE" id="PS51194">
    <property type="entry name" value="HELICASE_CTER"/>
    <property type="match status" value="1"/>
</dbReference>
<dbReference type="InterPro" id="IPR006935">
    <property type="entry name" value="Helicase/UvrB_N"/>
</dbReference>
<reference evidence="3 4" key="1">
    <citation type="submission" date="2020-06" db="EMBL/GenBank/DDBJ databases">
        <title>Complete Genome Sequence of Clostridium muelleri sp. nov. P21T, an Acid-Alcohol Producing Acetogen Isolated from Old Hay.</title>
        <authorList>
            <person name="Duncan K.E."/>
            <person name="Tanner R.S."/>
        </authorList>
    </citation>
    <scope>NUCLEOTIDE SEQUENCE [LARGE SCALE GENOMIC DNA]</scope>
    <source>
        <strain evidence="3 4">P21</strain>
    </source>
</reference>
<dbReference type="PANTHER" id="PTHR47396:SF1">
    <property type="entry name" value="ATP-DEPENDENT HELICASE IRC3-RELATED"/>
    <property type="match status" value="1"/>
</dbReference>
<keyword evidence="3" id="KW-0547">Nucleotide-binding</keyword>
<dbReference type="EMBL" id="JABBNI010000017">
    <property type="protein sequence ID" value="NMM63082.1"/>
    <property type="molecule type" value="Genomic_DNA"/>
</dbReference>
<dbReference type="Gene3D" id="3.40.50.300">
    <property type="entry name" value="P-loop containing nucleotide triphosphate hydrolases"/>
    <property type="match status" value="2"/>
</dbReference>
<dbReference type="InterPro" id="IPR014001">
    <property type="entry name" value="Helicase_ATP-bd"/>
</dbReference>
<dbReference type="SUPFAM" id="SSF56024">
    <property type="entry name" value="Phospholipase D/nuclease"/>
    <property type="match status" value="1"/>
</dbReference>
<sequence length="830" mass="96255">MIENLEIKSSGECTVVDSIVEKEIENSNCITGDTNYLLPRLKESFKKAVSIDIIVAFLMESGVKLLKEELKEVVNKSIPIRILTGNYLNITQPQALYMLKDIMGDKVDLRFYNIPNKSFHPKAYIFEYENGGDLYVGSSNISRSALTSGIEWNYRLNKDKNIDDFNSFKSTFEDLFLNNSTIIDEEEMRKYSESWVRPKVYKHIDNNENISLKKDNNLIELYEPRGAQIEALYELKKRREEGYDKGLVVAATGIGKTYLAAFDSKDYNRILFVAHREEIINQAAVSFKNVRPDKSIGFFYSNDKDNTSDFIFATVQTLGKPEYLNDNYFAKDAFDYIVIDEFHHAAAGNYKNIIDYFQPKFMLGLTATPERLDNKDVFALCDNNVAYEIRLKSAINKGWLVPFRYYGIYDELVNYETIDYKNGKYDNNQLEEALMINKRADLIIGHYNKYKSERALGFCSSRKHAEFMAEYFCSKGIKACAVVSVGSSDCSVDRNEAVNKLGKGEVKVIFSVDMFNEGLDIPSIDLVMFLRPTQSPTVFLQQLGRGLRKYKGKNYLNVLDFIGNYRKANLVPLFLTGEPKNSGGSGAIPVEEEYPEDCFVDFDFRLVDIFKKMEQQGKRLQDIIKEEYYRIKEDLGHRPTRVEFITYIENDIYIRIKNASDKNPLKNYLGFLKDIKELQQDEAELMGTKAEGFINMIERTSMSKTYKMPVLLAFYNEGNLKLSIDEEDIYNSFKNFYAKGSNAVDLLNQKSTKGFKNWNKKQWYKLAKDNPLKFLAKTENKFFYFDKEAYCLNENLEEFKANEAFVKHFKDAVDFRTREYYKNRVENKKK</sequence>
<accession>A0A7Y0EGQ2</accession>
<dbReference type="GO" id="GO:0004386">
    <property type="term" value="F:helicase activity"/>
    <property type="evidence" value="ECO:0007669"/>
    <property type="project" value="UniProtKB-KW"/>
</dbReference>
<keyword evidence="4" id="KW-1185">Reference proteome</keyword>
<keyword evidence="3" id="KW-0378">Hydrolase</keyword>
<keyword evidence="3" id="KW-0067">ATP-binding</keyword>
<organism evidence="3 4">
    <name type="scientific">Clostridium muellerianum</name>
    <dbReference type="NCBI Taxonomy" id="2716538"/>
    <lineage>
        <taxon>Bacteria</taxon>
        <taxon>Bacillati</taxon>
        <taxon>Bacillota</taxon>
        <taxon>Clostridia</taxon>
        <taxon>Eubacteriales</taxon>
        <taxon>Clostridiaceae</taxon>
        <taxon>Clostridium</taxon>
    </lineage>
</organism>
<dbReference type="SMART" id="SM00487">
    <property type="entry name" value="DEXDc"/>
    <property type="match status" value="1"/>
</dbReference>
<evidence type="ECO:0000259" key="2">
    <source>
        <dbReference type="PROSITE" id="PS51194"/>
    </source>
</evidence>
<dbReference type="CDD" id="cd18032">
    <property type="entry name" value="DEXHc_RE_I_III_res"/>
    <property type="match status" value="1"/>
</dbReference>
<dbReference type="InterPro" id="IPR001650">
    <property type="entry name" value="Helicase_C-like"/>
</dbReference>
<comment type="caution">
    <text evidence="3">The sequence shown here is derived from an EMBL/GenBank/DDBJ whole genome shotgun (WGS) entry which is preliminary data.</text>
</comment>
<evidence type="ECO:0000313" key="3">
    <source>
        <dbReference type="EMBL" id="NMM63082.1"/>
    </source>
</evidence>
<evidence type="ECO:0000259" key="1">
    <source>
        <dbReference type="PROSITE" id="PS51192"/>
    </source>
</evidence>
<dbReference type="InterPro" id="IPR027417">
    <property type="entry name" value="P-loop_NTPase"/>
</dbReference>
<dbReference type="RefSeq" id="WP_169297681.1">
    <property type="nucleotide sequence ID" value="NZ_JABBNI010000017.1"/>
</dbReference>
<dbReference type="CDD" id="cd09205">
    <property type="entry name" value="PLDc_N_DEXD_b3"/>
    <property type="match status" value="1"/>
</dbReference>
<dbReference type="Pfam" id="PF00271">
    <property type="entry name" value="Helicase_C"/>
    <property type="match status" value="1"/>
</dbReference>
<dbReference type="PROSITE" id="PS51192">
    <property type="entry name" value="HELICASE_ATP_BIND_1"/>
    <property type="match status" value="1"/>
</dbReference>
<dbReference type="Pfam" id="PF04851">
    <property type="entry name" value="ResIII"/>
    <property type="match status" value="1"/>
</dbReference>
<protein>
    <submittedName>
        <fullName evidence="3">DEAD/DEAH box helicase family protein</fullName>
    </submittedName>
</protein>
<dbReference type="Pfam" id="PF13091">
    <property type="entry name" value="PLDc_2"/>
    <property type="match status" value="1"/>
</dbReference>
<dbReference type="InterPro" id="IPR050742">
    <property type="entry name" value="Helicase_Restrict-Modif_Enz"/>
</dbReference>
<dbReference type="Proteomes" id="UP000537131">
    <property type="component" value="Unassembled WGS sequence"/>
</dbReference>
<dbReference type="GO" id="GO:0005829">
    <property type="term" value="C:cytosol"/>
    <property type="evidence" value="ECO:0007669"/>
    <property type="project" value="TreeGrafter"/>
</dbReference>
<dbReference type="GO" id="GO:0005524">
    <property type="term" value="F:ATP binding"/>
    <property type="evidence" value="ECO:0007669"/>
    <property type="project" value="InterPro"/>
</dbReference>
<dbReference type="PANTHER" id="PTHR47396">
    <property type="entry name" value="TYPE I RESTRICTION ENZYME ECOKI R PROTEIN"/>
    <property type="match status" value="1"/>
</dbReference>
<dbReference type="SMART" id="SM00490">
    <property type="entry name" value="HELICc"/>
    <property type="match status" value="1"/>
</dbReference>
<name>A0A7Y0EGQ2_9CLOT</name>
<dbReference type="InterPro" id="IPR025202">
    <property type="entry name" value="PLD-like_dom"/>
</dbReference>
<dbReference type="Gene3D" id="3.30.870.10">
    <property type="entry name" value="Endonuclease Chain A"/>
    <property type="match status" value="1"/>
</dbReference>
<feature type="domain" description="Helicase ATP-binding" evidence="1">
    <location>
        <begin position="237"/>
        <end position="387"/>
    </location>
</feature>
<dbReference type="GO" id="GO:0003677">
    <property type="term" value="F:DNA binding"/>
    <property type="evidence" value="ECO:0007669"/>
    <property type="project" value="InterPro"/>
</dbReference>
<proteinExistence type="predicted"/>
<dbReference type="AlphaFoldDB" id="A0A7Y0EGQ2"/>
<feature type="domain" description="Helicase C-terminal" evidence="2">
    <location>
        <begin position="442"/>
        <end position="596"/>
    </location>
</feature>
<dbReference type="GO" id="GO:0016787">
    <property type="term" value="F:hydrolase activity"/>
    <property type="evidence" value="ECO:0007669"/>
    <property type="project" value="InterPro"/>
</dbReference>
<dbReference type="CDD" id="cd18799">
    <property type="entry name" value="SF2_C_EcoAI-like"/>
    <property type="match status" value="1"/>
</dbReference>
<keyword evidence="3" id="KW-0347">Helicase</keyword>
<dbReference type="SUPFAM" id="SSF52540">
    <property type="entry name" value="P-loop containing nucleoside triphosphate hydrolases"/>
    <property type="match status" value="1"/>
</dbReference>
<gene>
    <name evidence="3" type="ORF">HBE96_10295</name>
</gene>